<feature type="transmembrane region" description="Helical" evidence="1">
    <location>
        <begin position="175"/>
        <end position="194"/>
    </location>
</feature>
<keyword evidence="1" id="KW-0472">Membrane</keyword>
<dbReference type="Proteomes" id="UP000215545">
    <property type="component" value="Unassembled WGS sequence"/>
</dbReference>
<feature type="transmembrane region" description="Helical" evidence="1">
    <location>
        <begin position="360"/>
        <end position="378"/>
    </location>
</feature>
<organism evidence="4 5">
    <name type="scientific">Domibacillus enclensis</name>
    <dbReference type="NCBI Taxonomy" id="1017273"/>
    <lineage>
        <taxon>Bacteria</taxon>
        <taxon>Bacillati</taxon>
        <taxon>Bacillota</taxon>
        <taxon>Bacilli</taxon>
        <taxon>Bacillales</taxon>
        <taxon>Bacillaceae</taxon>
        <taxon>Domibacillus</taxon>
    </lineage>
</organism>
<dbReference type="OrthoDB" id="4868247at2"/>
<evidence type="ECO:0000256" key="1">
    <source>
        <dbReference type="SAM" id="Phobius"/>
    </source>
</evidence>
<proteinExistence type="predicted"/>
<name>A0A1N6WQJ9_9BACI</name>
<feature type="domain" description="DUF2157" evidence="2">
    <location>
        <begin position="12"/>
        <end position="117"/>
    </location>
</feature>
<feature type="transmembrane region" description="Helical" evidence="1">
    <location>
        <begin position="530"/>
        <end position="552"/>
    </location>
</feature>
<feature type="transmembrane region" description="Helical" evidence="1">
    <location>
        <begin position="148"/>
        <end position="168"/>
    </location>
</feature>
<feature type="transmembrane region" description="Helical" evidence="1">
    <location>
        <begin position="68"/>
        <end position="88"/>
    </location>
</feature>
<feature type="transmembrane region" description="Helical" evidence="1">
    <location>
        <begin position="39"/>
        <end position="56"/>
    </location>
</feature>
<dbReference type="Pfam" id="PF14345">
    <property type="entry name" value="GDYXXLXY"/>
    <property type="match status" value="1"/>
</dbReference>
<protein>
    <submittedName>
        <fullName evidence="4">Uncharacterized membrane-anchored protein</fullName>
    </submittedName>
</protein>
<keyword evidence="6" id="KW-1185">Reference proteome</keyword>
<feature type="transmembrane region" description="Helical" evidence="1">
    <location>
        <begin position="94"/>
        <end position="111"/>
    </location>
</feature>
<gene>
    <name evidence="3" type="ORF">B1B05_10415</name>
    <name evidence="4" type="ORF">SAMN05443094_104247</name>
</gene>
<feature type="transmembrane region" description="Helical" evidence="1">
    <location>
        <begin position="206"/>
        <end position="226"/>
    </location>
</feature>
<accession>A0A1N6WQJ9</accession>
<evidence type="ECO:0000259" key="2">
    <source>
        <dbReference type="Pfam" id="PF09925"/>
    </source>
</evidence>
<sequence>MIAQKRGDIPYLIGLIFFIAAIVYFFASNWPGFDRPVKIALSLSILIICGAASLLYRRSRTFSYLSNWWLFLSVVAFAVSVGLVGQMYNSHADSYVLFLVTLVPALFLALFMRYRPLYWLSFGLFELTFWLKLYPTGTFPNYRDGDQLLIYMGAIVLHGLIYLFWRWLDEEKLSFVSLVIIQSCAVFLLNTHMLYDVLANETDFTIVFLLLHLAYIAFIILFWKAFVAAQKSHPFELAVHLLFFGLYAVPNVFYATFQIIGEFIFYAGFPMLLLLFAFSILGLRKIASSGEGHDGKWKRYTVAFFTGALAFIGTLIAVFSLSSFVGMILGFSGDFTTSFLVLSILCIGTGLAVKKESWLVVRMTLQITGLVYAFAFIVSKWEQVWPAFVMAVPLIVLTGILFKKTESMLYYVAANGALLYGIIRLLYESDVPLSVSTWVLFSAAVGNAVVFLSFKHQPVGLAAFWLSLLFMLYSLTEKGWDSLLLHAVFLAYIFWHLFKPALETRLYRIPVWAAFIGFFVWKYYEYAWLLLHKSLTFFLISLLFFSIWFIWGRKHTQPVSVKKWSVRIFAAVLILQTAFILFTAWQKEQLLKNGEIAALELAPVDPRSLIQGDYVQLGYGIQDDYDDQFDESADPPEGKIDVVLTPSAKTVEYNGKQIPVYQADRFVPSGDGEGIVIKGNGRYGDLTLGIEHFFIPENTGAEWENKTHAIVRIAENGDAILETLR</sequence>
<feature type="transmembrane region" description="Helical" evidence="1">
    <location>
        <begin position="459"/>
        <end position="476"/>
    </location>
</feature>
<keyword evidence="1" id="KW-1133">Transmembrane helix</keyword>
<reference evidence="4 5" key="1">
    <citation type="submission" date="2017-01" db="EMBL/GenBank/DDBJ databases">
        <authorList>
            <person name="Mah S.A."/>
            <person name="Swanson W.J."/>
            <person name="Moy G.W."/>
            <person name="Vacquier V.D."/>
        </authorList>
    </citation>
    <scope>NUCLEOTIDE SEQUENCE [LARGE SCALE GENOMIC DNA]</scope>
    <source>
        <strain evidence="4 5">NIO-1016</strain>
    </source>
</reference>
<feature type="transmembrane region" description="Helical" evidence="1">
    <location>
        <begin position="238"/>
        <end position="257"/>
    </location>
</feature>
<reference evidence="6" key="2">
    <citation type="submission" date="2017-03" db="EMBL/GenBank/DDBJ databases">
        <title>Bacillus sp. V-88(T) DSM27956, whole genome shotgun sequencing project.</title>
        <authorList>
            <person name="Dastager S.G."/>
            <person name="Neurgaonkar P.S."/>
            <person name="Dharne M.S."/>
        </authorList>
    </citation>
    <scope>NUCLEOTIDE SEQUENCE [LARGE SCALE GENOMIC DNA]</scope>
    <source>
        <strain evidence="6">DSM 25145</strain>
    </source>
</reference>
<feature type="transmembrane region" description="Helical" evidence="1">
    <location>
        <begin position="263"/>
        <end position="283"/>
    </location>
</feature>
<dbReference type="EMBL" id="FTLX01000004">
    <property type="protein sequence ID" value="SIQ92286.1"/>
    <property type="molecule type" value="Genomic_DNA"/>
</dbReference>
<dbReference type="Pfam" id="PF09925">
    <property type="entry name" value="DUF2157"/>
    <property type="match status" value="1"/>
</dbReference>
<feature type="transmembrane region" description="Helical" evidence="1">
    <location>
        <begin position="482"/>
        <end position="498"/>
    </location>
</feature>
<feature type="transmembrane region" description="Helical" evidence="1">
    <location>
        <begin position="505"/>
        <end position="524"/>
    </location>
</feature>
<feature type="transmembrane region" description="Helical" evidence="1">
    <location>
        <begin position="433"/>
        <end position="452"/>
    </location>
</feature>
<reference evidence="3" key="3">
    <citation type="submission" date="2017-03" db="EMBL/GenBank/DDBJ databases">
        <authorList>
            <person name="Dastager S.G."/>
            <person name="Neurgaonkar P.S."/>
            <person name="Dharne M.S."/>
        </authorList>
    </citation>
    <scope>NUCLEOTIDE SEQUENCE</scope>
    <source>
        <strain evidence="3">DSM 25145</strain>
    </source>
</reference>
<dbReference type="STRING" id="1017273.SAMN05443094_104247"/>
<feature type="transmembrane region" description="Helical" evidence="1">
    <location>
        <begin position="118"/>
        <end position="136"/>
    </location>
</feature>
<dbReference type="EMBL" id="MWSK01000004">
    <property type="protein sequence ID" value="OXS78007.1"/>
    <property type="molecule type" value="Genomic_DNA"/>
</dbReference>
<feature type="transmembrane region" description="Helical" evidence="1">
    <location>
        <begin position="564"/>
        <end position="585"/>
    </location>
</feature>
<evidence type="ECO:0000313" key="5">
    <source>
        <dbReference type="Proteomes" id="UP000186385"/>
    </source>
</evidence>
<feature type="transmembrane region" description="Helical" evidence="1">
    <location>
        <begin position="9"/>
        <end position="27"/>
    </location>
</feature>
<feature type="transmembrane region" description="Helical" evidence="1">
    <location>
        <begin position="409"/>
        <end position="427"/>
    </location>
</feature>
<dbReference type="InterPro" id="IPR018677">
    <property type="entry name" value="DUF2157"/>
</dbReference>
<evidence type="ECO:0000313" key="3">
    <source>
        <dbReference type="EMBL" id="OXS78007.1"/>
    </source>
</evidence>
<dbReference type="Proteomes" id="UP000186385">
    <property type="component" value="Unassembled WGS sequence"/>
</dbReference>
<dbReference type="RefSeq" id="WP_045852113.1">
    <property type="nucleotide sequence ID" value="NZ_FTLX01000004.1"/>
</dbReference>
<feature type="transmembrane region" description="Helical" evidence="1">
    <location>
        <begin position="384"/>
        <end position="402"/>
    </location>
</feature>
<feature type="transmembrane region" description="Helical" evidence="1">
    <location>
        <begin position="304"/>
        <end position="329"/>
    </location>
</feature>
<evidence type="ECO:0000313" key="4">
    <source>
        <dbReference type="EMBL" id="SIQ92286.1"/>
    </source>
</evidence>
<dbReference type="InterPro" id="IPR025833">
    <property type="entry name" value="GDYXXLXY"/>
</dbReference>
<evidence type="ECO:0000313" key="6">
    <source>
        <dbReference type="Proteomes" id="UP000215545"/>
    </source>
</evidence>
<feature type="transmembrane region" description="Helical" evidence="1">
    <location>
        <begin position="335"/>
        <end position="353"/>
    </location>
</feature>
<keyword evidence="1" id="KW-0812">Transmembrane</keyword>
<dbReference type="AlphaFoldDB" id="A0A1N6WQJ9"/>